<evidence type="ECO:0000256" key="1">
    <source>
        <dbReference type="ARBA" id="ARBA00004177"/>
    </source>
</evidence>
<keyword evidence="4" id="KW-0967">Endosome</keyword>
<gene>
    <name evidence="9" type="ORF">CBR_g49709</name>
</gene>
<keyword evidence="10" id="KW-1185">Reference proteome</keyword>
<sequence>MERRARCFRLEEGGRWKLELRRRDYTQEETTWSLPRVPTPKEHPLRDQGSGEEPKKDRKFSERRRRRTNENHTAMVCSSSAEIRLQGSKEEKKKERKEERKEESKEEGKEEGKEGEGSEETKFSSDDDGAWDDPLCSPLLGEEEDPLSAQEPSPRLLRHDARSRRTTLDQCAEEGAAAWNARKVVIMQKFTATGIISVSLSFDIMSKEPKGKVSSITSRLEELDNPLKEAREETKIISQQEYVTYLRLLKSEIALAWRCDERVLALKAAVKVARLLSDTSVPQFYPTLFVLVTDIMDTVGELVWNRIKARCERDDNSDRILCPLPAKFTSDDVRPEAKQTCLNWFHKIGSIHELLPRLYIEMAIARCYYFLQSGPPVLLFQRLTSMIRGLADPLAAAYAQLYLARRGLCIMPLEKVHLVQGLDDFLQLFRRVLSHEFDEHMASSGVDFGLYLQLMEPAIQFIVQCMLRHASPEFMREVVAIFGQGVRGSFRIGGHGGLTLSDAGKGRPPVASVVYWLLTELPATFVTSSARLFAAVIKDATDGSVPQHMSYGVLGRKLCECAPPREQRLAVFNDVWRVVSKQSCLPEYLSVADAFTDYVLKNFTQREVDTFLGDILHHTKNAKVDDGALAILESILFKLLTHYHELVDALSLQHFIGILDLFYGELQVSMYKRILLSVVNGKQQVADVVAVHFLFDIAKALHDSLDSISGDNDRQQVARLITRFIQLVDFKKDREQGLNFLVDCRAVFFNTDYSQQAVAHLVNNLAIRVLLGIAGAGSGIHTKRTKDFAKACVSFNEITILSIRSVIVRLHLFLESAEVALLNGFVGHSETLLKSAATCLQEGCIGGESWAAAADKPATKEGKEQVVGFLCKVAGFLVVAPGHPEYGVFYFLKGLLNVLDDHPWLSYDDGLLQRGARTCCAFLLLMGALFQERLPCHVVSIESNDTLYSCEEGYKQEVAAMANDFVGRLVSIIDQARPSDLRARRALDFCNSLLICFKVTSQLSMLCYSLIEIAAESLPQTDSYFVQTVQYAAFMGLDRDTKEKDIEREGGGLMGEDRAKEASGEVMAKEAAGKDAISSGGNSRWGRGRKRRKSRGRRQTGRGRYVRAGRRTRTKRGGGGSGQGRRRTPKASAKTTVEYGDLYGGTPRSVAKELHKSEKIETKTGMRDLAKLQQGSRLEELSREGWFNDKAHGEVPHQQCHVGHSATSAVSSSATLVTVPRQHDGSIADYKQRFQAQLTFIEAEEQRQLSAEAARLQAEAAATAEKLRLQAEADADAQARRKEAQDLLQWHEANSIERLKFWHFEPNGNDATPEEQHKEFLSKLVTRLLYACSYQRSELERQNQELKQQYQDLKTQHQELANLRRMVQSHEDATRALNSRVLDLEQAVPGPDVGASSSGPSSRQLEERVDHVVAMLGDISTFAAPTTISSQLDTLKTEVQQLQSTNSDGNPKLYKMPTFQLEKFDDYTHQDPVLSWEAFTTQLRILPVAKHAYISALFLNSKDGCQTWLTHLAATHGVDVADLKDKITWEELTRLWKKRFIVDDAPALAINRLFTMSQGNTATPSPPSIAGDSTSWSRLEELDPLTFVDFQWMPVPSTGRLPKPHCNVLMAQLRDYLHIAVPTPLMDAGVEVVDLHAYIAKIDCEFKTQRRSLEEHVEHLRTVLERLGQAKYKANRDKCEFVRQELEYLGHYVTPQGIRPLANKIEALRVWPEPTNTTDVLSFMGLAGYYQRFITGYSRIAALMTRLQLPKAPFVFDDDARRSFQALKTAMLMAPVLSIYDPTLATRVTTDTSGYIIGAVLEQHDGDD</sequence>
<dbReference type="OrthoDB" id="1734063at2759"/>
<feature type="compositionally biased region" description="Basic residues" evidence="7">
    <location>
        <begin position="1086"/>
        <end position="1116"/>
    </location>
</feature>
<evidence type="ECO:0000313" key="9">
    <source>
        <dbReference type="EMBL" id="GBG89861.1"/>
    </source>
</evidence>
<dbReference type="InterPro" id="IPR041577">
    <property type="entry name" value="RT_RNaseH_2"/>
</dbReference>
<feature type="region of interest" description="Disordered" evidence="7">
    <location>
        <begin position="1046"/>
        <end position="1144"/>
    </location>
</feature>
<dbReference type="Gramene" id="GBG89861">
    <property type="protein sequence ID" value="GBG89861"/>
    <property type="gene ID" value="CBR_g49709"/>
</dbReference>
<dbReference type="Proteomes" id="UP000265515">
    <property type="component" value="Unassembled WGS sequence"/>
</dbReference>
<dbReference type="InterPro" id="IPR043128">
    <property type="entry name" value="Rev_trsase/Diguanyl_cyclase"/>
</dbReference>
<evidence type="ECO:0000256" key="6">
    <source>
        <dbReference type="SAM" id="Coils"/>
    </source>
</evidence>
<dbReference type="Pfam" id="PF17919">
    <property type="entry name" value="RT_RNaseH_2"/>
    <property type="match status" value="1"/>
</dbReference>
<dbReference type="SUPFAM" id="SSF56672">
    <property type="entry name" value="DNA/RNA polymerases"/>
    <property type="match status" value="1"/>
</dbReference>
<accession>A0A388M5M7</accession>
<dbReference type="PANTHER" id="PTHR13673">
    <property type="entry name" value="ESOPHAGEAL CANCER ASSOCIATED PROTEIN"/>
    <property type="match status" value="1"/>
</dbReference>
<proteinExistence type="inferred from homology"/>
<keyword evidence="5" id="KW-0653">Protein transport</keyword>
<feature type="region of interest" description="Disordered" evidence="7">
    <location>
        <begin position="26"/>
        <end position="161"/>
    </location>
</feature>
<feature type="compositionally biased region" description="Basic and acidic residues" evidence="7">
    <location>
        <begin position="87"/>
        <end position="125"/>
    </location>
</feature>
<dbReference type="FunFam" id="3.30.70.270:FF:000020">
    <property type="entry name" value="Transposon Tf2-6 polyprotein-like Protein"/>
    <property type="match status" value="1"/>
</dbReference>
<feature type="compositionally biased region" description="Basic and acidic residues" evidence="7">
    <location>
        <begin position="1046"/>
        <end position="1073"/>
    </location>
</feature>
<keyword evidence="6" id="KW-0175">Coiled coil</keyword>
<comment type="similarity">
    <text evidence="2">Belongs to the VPS35L family.</text>
</comment>
<protein>
    <recommendedName>
        <fullName evidence="8">Reverse transcriptase/retrotransposon-derived protein RNase H-like domain-containing protein</fullName>
    </recommendedName>
</protein>
<name>A0A388M5M7_CHABU</name>
<evidence type="ECO:0000256" key="5">
    <source>
        <dbReference type="ARBA" id="ARBA00022927"/>
    </source>
</evidence>
<dbReference type="Gene3D" id="3.30.70.270">
    <property type="match status" value="2"/>
</dbReference>
<feature type="coiled-coil region" evidence="6">
    <location>
        <begin position="1336"/>
        <end position="1380"/>
    </location>
</feature>
<feature type="domain" description="Reverse transcriptase/retrotransposon-derived protein RNase H-like" evidence="8">
    <location>
        <begin position="1757"/>
        <end position="1807"/>
    </location>
</feature>
<dbReference type="EMBL" id="BFEA01000767">
    <property type="protein sequence ID" value="GBG89861.1"/>
    <property type="molecule type" value="Genomic_DNA"/>
</dbReference>
<dbReference type="GO" id="GO:0005768">
    <property type="term" value="C:endosome"/>
    <property type="evidence" value="ECO:0007669"/>
    <property type="project" value="UniProtKB-SubCell"/>
</dbReference>
<evidence type="ECO:0000256" key="3">
    <source>
        <dbReference type="ARBA" id="ARBA00022448"/>
    </source>
</evidence>
<evidence type="ECO:0000256" key="2">
    <source>
        <dbReference type="ARBA" id="ARBA00010704"/>
    </source>
</evidence>
<comment type="subcellular location">
    <subcellularLocation>
        <location evidence="1">Endosome</location>
    </subcellularLocation>
</comment>
<keyword evidence="3" id="KW-0813">Transport</keyword>
<dbReference type="GO" id="GO:0015031">
    <property type="term" value="P:protein transport"/>
    <property type="evidence" value="ECO:0007669"/>
    <property type="project" value="UniProtKB-KW"/>
</dbReference>
<dbReference type="STRING" id="69332.A0A388M5M7"/>
<evidence type="ECO:0000313" key="10">
    <source>
        <dbReference type="Proteomes" id="UP000265515"/>
    </source>
</evidence>
<dbReference type="InterPro" id="IPR043502">
    <property type="entry name" value="DNA/RNA_pol_sf"/>
</dbReference>
<organism evidence="9 10">
    <name type="scientific">Chara braunii</name>
    <name type="common">Braun's stonewort</name>
    <dbReference type="NCBI Taxonomy" id="69332"/>
    <lineage>
        <taxon>Eukaryota</taxon>
        <taxon>Viridiplantae</taxon>
        <taxon>Streptophyta</taxon>
        <taxon>Charophyceae</taxon>
        <taxon>Charales</taxon>
        <taxon>Characeae</taxon>
        <taxon>Chara</taxon>
    </lineage>
</organism>
<reference evidence="9 10" key="1">
    <citation type="journal article" date="2018" name="Cell">
        <title>The Chara Genome: Secondary Complexity and Implications for Plant Terrestrialization.</title>
        <authorList>
            <person name="Nishiyama T."/>
            <person name="Sakayama H."/>
            <person name="Vries J.D."/>
            <person name="Buschmann H."/>
            <person name="Saint-Marcoux D."/>
            <person name="Ullrich K.K."/>
            <person name="Haas F.B."/>
            <person name="Vanderstraeten L."/>
            <person name="Becker D."/>
            <person name="Lang D."/>
            <person name="Vosolsobe S."/>
            <person name="Rombauts S."/>
            <person name="Wilhelmsson P.K.I."/>
            <person name="Janitza P."/>
            <person name="Kern R."/>
            <person name="Heyl A."/>
            <person name="Rumpler F."/>
            <person name="Villalobos L.I.A.C."/>
            <person name="Clay J.M."/>
            <person name="Skokan R."/>
            <person name="Toyoda A."/>
            <person name="Suzuki Y."/>
            <person name="Kagoshima H."/>
            <person name="Schijlen E."/>
            <person name="Tajeshwar N."/>
            <person name="Catarino B."/>
            <person name="Hetherington A.J."/>
            <person name="Saltykova A."/>
            <person name="Bonnot C."/>
            <person name="Breuninger H."/>
            <person name="Symeonidi A."/>
            <person name="Radhakrishnan G.V."/>
            <person name="Van Nieuwerburgh F."/>
            <person name="Deforce D."/>
            <person name="Chang C."/>
            <person name="Karol K.G."/>
            <person name="Hedrich R."/>
            <person name="Ulvskov P."/>
            <person name="Glockner G."/>
            <person name="Delwiche C.F."/>
            <person name="Petrasek J."/>
            <person name="Van de Peer Y."/>
            <person name="Friml J."/>
            <person name="Beilby M."/>
            <person name="Dolan L."/>
            <person name="Kohara Y."/>
            <person name="Sugano S."/>
            <person name="Fujiyama A."/>
            <person name="Delaux P.-M."/>
            <person name="Quint M."/>
            <person name="TheiBen G."/>
            <person name="Hagemann M."/>
            <person name="Harholt J."/>
            <person name="Dunand C."/>
            <person name="Zachgo S."/>
            <person name="Langdale J."/>
            <person name="Maumus F."/>
            <person name="Straeten D.V.D."/>
            <person name="Gould S.B."/>
            <person name="Rensing S.A."/>
        </authorList>
    </citation>
    <scope>NUCLEOTIDE SEQUENCE [LARGE SCALE GENOMIC DNA]</scope>
    <source>
        <strain evidence="9 10">S276</strain>
    </source>
</reference>
<evidence type="ECO:0000256" key="7">
    <source>
        <dbReference type="SAM" id="MobiDB-lite"/>
    </source>
</evidence>
<evidence type="ECO:0000259" key="8">
    <source>
        <dbReference type="Pfam" id="PF17919"/>
    </source>
</evidence>
<dbReference type="InterPro" id="IPR029705">
    <property type="entry name" value="VPS35L"/>
</dbReference>
<dbReference type="GO" id="GO:0032456">
    <property type="term" value="P:endocytic recycling"/>
    <property type="evidence" value="ECO:0007669"/>
    <property type="project" value="InterPro"/>
</dbReference>
<comment type="caution">
    <text evidence="9">The sequence shown here is derived from an EMBL/GenBank/DDBJ whole genome shotgun (WGS) entry which is preliminary data.</text>
</comment>
<dbReference type="PANTHER" id="PTHR13673:SF0">
    <property type="entry name" value="VPS35 ENDOSOMAL PROTEIN-SORTING FACTOR-LIKE"/>
    <property type="match status" value="1"/>
</dbReference>
<evidence type="ECO:0000256" key="4">
    <source>
        <dbReference type="ARBA" id="ARBA00022753"/>
    </source>
</evidence>